<dbReference type="KEGG" id="mets:DK389_16130"/>
<keyword evidence="1" id="KW-0460">Magnesium</keyword>
<keyword evidence="1" id="KW-0479">Metal-binding</keyword>
<sequence>MLRMLTFVEEAGQLALSMRAAGLQVGHKGDGLGQALTEADLEISRLVRDRFGQHTIEEETADRLGWAEARTRLSRPGWTFVADPIDGTKPYAGGLPGWGTMIAACRSGWPEASVLSLPAWCDDRAGPVQHRSADEERGLILAAHDGVTYWAPTLGGRRTHDLQPLNRSSVRTSHVGWLAPAAQRYTLDYQQGFFPWSESGAIADAALVATGRLDATLSNHKLWDLAPILPVLGGVGHSLYHWPDLGPPPAQIIDMFDADFSGHDDLWLLCRDREQAAALAAAIMRA</sequence>
<evidence type="ECO:0000313" key="2">
    <source>
        <dbReference type="EMBL" id="AWN44585.1"/>
    </source>
</evidence>
<accession>A0A2U8WEF9</accession>
<dbReference type="Proteomes" id="UP000245926">
    <property type="component" value="Chromosome"/>
</dbReference>
<proteinExistence type="predicted"/>
<dbReference type="Pfam" id="PF00459">
    <property type="entry name" value="Inositol_P"/>
    <property type="match status" value="1"/>
</dbReference>
<dbReference type="GO" id="GO:0046872">
    <property type="term" value="F:metal ion binding"/>
    <property type="evidence" value="ECO:0007669"/>
    <property type="project" value="UniProtKB-KW"/>
</dbReference>
<feature type="binding site" evidence="1">
    <location>
        <position position="224"/>
    </location>
    <ligand>
        <name>Mg(2+)</name>
        <dbReference type="ChEBI" id="CHEBI:18420"/>
        <label>1</label>
        <note>catalytic</note>
    </ligand>
</feature>
<reference evidence="3" key="1">
    <citation type="submission" date="2018-05" db="EMBL/GenBank/DDBJ databases">
        <title>Complete Genome Sequence of Methylobacterium sp. 17SD2-17.</title>
        <authorList>
            <person name="Srinivasan S."/>
        </authorList>
    </citation>
    <scope>NUCLEOTIDE SEQUENCE [LARGE SCALE GENOMIC DNA]</scope>
    <source>
        <strain evidence="3">17SD2-17</strain>
    </source>
</reference>
<dbReference type="OrthoDB" id="9772456at2"/>
<evidence type="ECO:0000313" key="3">
    <source>
        <dbReference type="Proteomes" id="UP000245926"/>
    </source>
</evidence>
<dbReference type="SUPFAM" id="SSF56655">
    <property type="entry name" value="Carbohydrate phosphatase"/>
    <property type="match status" value="1"/>
</dbReference>
<evidence type="ECO:0000256" key="1">
    <source>
        <dbReference type="PIRSR" id="PIRSR600760-2"/>
    </source>
</evidence>
<organism evidence="2 3">
    <name type="scientific">Methylobacterium durans</name>
    <dbReference type="NCBI Taxonomy" id="2202825"/>
    <lineage>
        <taxon>Bacteria</taxon>
        <taxon>Pseudomonadati</taxon>
        <taxon>Pseudomonadota</taxon>
        <taxon>Alphaproteobacteria</taxon>
        <taxon>Hyphomicrobiales</taxon>
        <taxon>Methylobacteriaceae</taxon>
        <taxon>Methylobacterium</taxon>
    </lineage>
</organism>
<feature type="binding site" evidence="1">
    <location>
        <position position="83"/>
    </location>
    <ligand>
        <name>Mg(2+)</name>
        <dbReference type="ChEBI" id="CHEBI:18420"/>
        <label>1</label>
        <note>catalytic</note>
    </ligand>
</feature>
<name>A0A2U8WEF9_9HYPH</name>
<dbReference type="AlphaFoldDB" id="A0A2U8WEF9"/>
<dbReference type="EMBL" id="CP029550">
    <property type="protein sequence ID" value="AWN44585.1"/>
    <property type="molecule type" value="Genomic_DNA"/>
</dbReference>
<dbReference type="Gene3D" id="3.30.540.10">
    <property type="entry name" value="Fructose-1,6-Bisphosphatase, subunit A, domain 1"/>
    <property type="match status" value="1"/>
</dbReference>
<gene>
    <name evidence="2" type="ORF">DK389_16130</name>
</gene>
<comment type="cofactor">
    <cofactor evidence="1">
        <name>Mg(2+)</name>
        <dbReference type="ChEBI" id="CHEBI:18420"/>
    </cofactor>
</comment>
<keyword evidence="3" id="KW-1185">Reference proteome</keyword>
<feature type="binding site" evidence="1">
    <location>
        <position position="85"/>
    </location>
    <ligand>
        <name>Mg(2+)</name>
        <dbReference type="ChEBI" id="CHEBI:18420"/>
        <label>1</label>
        <note>catalytic</note>
    </ligand>
</feature>
<dbReference type="InterPro" id="IPR000760">
    <property type="entry name" value="Inositol_monophosphatase-like"/>
</dbReference>
<feature type="binding site" evidence="1">
    <location>
        <position position="86"/>
    </location>
    <ligand>
        <name>Mg(2+)</name>
        <dbReference type="ChEBI" id="CHEBI:18420"/>
        <label>1</label>
        <note>catalytic</note>
    </ligand>
</feature>
<protein>
    <submittedName>
        <fullName evidence="2">Inositol monophosphatase</fullName>
    </submittedName>
</protein>